<accession>M5FXQ8</accession>
<organism evidence="2 3">
    <name type="scientific">Dacryopinax primogenitus (strain DJM 731)</name>
    <name type="common">Brown rot fungus</name>
    <dbReference type="NCBI Taxonomy" id="1858805"/>
    <lineage>
        <taxon>Eukaryota</taxon>
        <taxon>Fungi</taxon>
        <taxon>Dikarya</taxon>
        <taxon>Basidiomycota</taxon>
        <taxon>Agaricomycotina</taxon>
        <taxon>Dacrymycetes</taxon>
        <taxon>Dacrymycetales</taxon>
        <taxon>Dacrymycetaceae</taxon>
        <taxon>Dacryopinax</taxon>
    </lineage>
</organism>
<name>M5FXQ8_DACPD</name>
<evidence type="ECO:0008006" key="4">
    <source>
        <dbReference type="Google" id="ProtNLM"/>
    </source>
</evidence>
<sequence>MSGKAFFNLRIGSKDPKYSFLESKKHRLSVNALLTTGLVLATPAPSATDDPAMASNAIVRIKESVTHKPLNTSMCSGDYTVPLVVPATTSYTLSAASCISTTVILPAPKPKSVENASLRAITSTPLKRVSSSAVGVHLPLLVNAWHPSCLDASAAVPEVTIVPADDLHPRHAMPDSSIVSATPVAMAYELLDQATLQIVFCGLEGKERPEAFRHLQSLGNMLIQLVVLMELPSLFPGATADVYKVSFSHLIENQVLIQWQAKTAQILSGLGLLADAAIECDFPQRIAAVANHASIVTTPILADTFQAFVGAIVVHNNHDMTVSYKYCREALVAHLERSALLRSITTHEEKKAAVPSRRSKKGRLTESAPRAVHRRGRVSINEIDSAAQMKVEETVAGSNSCSVPQSAQNSCGGKASHPNLPERPTLYPRPDFTGNEENGRDRANGPRRGHGGQRKFKPRPEPLRRVFENDGLSPDELRIRDGLPPLALKEDSPGNKAQKPAVRIPVDLHPPKRQLAAVIDEHEDSPAVQIEDTWRPPKRKEKELCEGHGEDTVKKAHSPQRPQRPVKRIKRTFEGLSGCKLQLDEYMRKHYPTVDMNYKPWGIFQLGVCRDGDRNIEIPLVIGAPLNIKVTGAGLTAADAEEDAASQVLKQLPAIESK</sequence>
<protein>
    <recommendedName>
        <fullName evidence="4">RNase III domain-containing protein</fullName>
    </recommendedName>
</protein>
<dbReference type="SUPFAM" id="SSF69065">
    <property type="entry name" value="RNase III domain-like"/>
    <property type="match status" value="1"/>
</dbReference>
<dbReference type="Proteomes" id="UP000030653">
    <property type="component" value="Unassembled WGS sequence"/>
</dbReference>
<feature type="compositionally biased region" description="Basic and acidic residues" evidence="1">
    <location>
        <begin position="458"/>
        <end position="468"/>
    </location>
</feature>
<dbReference type="AlphaFoldDB" id="M5FXQ8"/>
<dbReference type="InterPro" id="IPR036389">
    <property type="entry name" value="RNase_III_sf"/>
</dbReference>
<evidence type="ECO:0000256" key="1">
    <source>
        <dbReference type="SAM" id="MobiDB-lite"/>
    </source>
</evidence>
<evidence type="ECO:0000313" key="2">
    <source>
        <dbReference type="EMBL" id="EJT98301.1"/>
    </source>
</evidence>
<dbReference type="HOGENOM" id="CLU_416787_0_0_1"/>
<dbReference type="EMBL" id="JH795873">
    <property type="protein sequence ID" value="EJT98301.1"/>
    <property type="molecule type" value="Genomic_DNA"/>
</dbReference>
<feature type="region of interest" description="Disordered" evidence="1">
    <location>
        <begin position="347"/>
        <end position="384"/>
    </location>
</feature>
<dbReference type="RefSeq" id="XP_040625199.1">
    <property type="nucleotide sequence ID" value="XM_040771322.1"/>
</dbReference>
<gene>
    <name evidence="2" type="ORF">DACRYDRAFT_17987</name>
</gene>
<reference evidence="2 3" key="1">
    <citation type="journal article" date="2012" name="Science">
        <title>The Paleozoic origin of enzymatic lignin decomposition reconstructed from 31 fungal genomes.</title>
        <authorList>
            <person name="Floudas D."/>
            <person name="Binder M."/>
            <person name="Riley R."/>
            <person name="Barry K."/>
            <person name="Blanchette R.A."/>
            <person name="Henrissat B."/>
            <person name="Martinez A.T."/>
            <person name="Otillar R."/>
            <person name="Spatafora J.W."/>
            <person name="Yadav J.S."/>
            <person name="Aerts A."/>
            <person name="Benoit I."/>
            <person name="Boyd A."/>
            <person name="Carlson A."/>
            <person name="Copeland A."/>
            <person name="Coutinho P.M."/>
            <person name="de Vries R.P."/>
            <person name="Ferreira P."/>
            <person name="Findley K."/>
            <person name="Foster B."/>
            <person name="Gaskell J."/>
            <person name="Glotzer D."/>
            <person name="Gorecki P."/>
            <person name="Heitman J."/>
            <person name="Hesse C."/>
            <person name="Hori C."/>
            <person name="Igarashi K."/>
            <person name="Jurgens J.A."/>
            <person name="Kallen N."/>
            <person name="Kersten P."/>
            <person name="Kohler A."/>
            <person name="Kuees U."/>
            <person name="Kumar T.K.A."/>
            <person name="Kuo A."/>
            <person name="LaButti K."/>
            <person name="Larrondo L.F."/>
            <person name="Lindquist E."/>
            <person name="Ling A."/>
            <person name="Lombard V."/>
            <person name="Lucas S."/>
            <person name="Lundell T."/>
            <person name="Martin R."/>
            <person name="McLaughlin D.J."/>
            <person name="Morgenstern I."/>
            <person name="Morin E."/>
            <person name="Murat C."/>
            <person name="Nagy L.G."/>
            <person name="Nolan M."/>
            <person name="Ohm R.A."/>
            <person name="Patyshakuliyeva A."/>
            <person name="Rokas A."/>
            <person name="Ruiz-Duenas F.J."/>
            <person name="Sabat G."/>
            <person name="Salamov A."/>
            <person name="Samejima M."/>
            <person name="Schmutz J."/>
            <person name="Slot J.C."/>
            <person name="St John F."/>
            <person name="Stenlid J."/>
            <person name="Sun H."/>
            <person name="Sun S."/>
            <person name="Syed K."/>
            <person name="Tsang A."/>
            <person name="Wiebenga A."/>
            <person name="Young D."/>
            <person name="Pisabarro A."/>
            <person name="Eastwood D.C."/>
            <person name="Martin F."/>
            <person name="Cullen D."/>
            <person name="Grigoriev I.V."/>
            <person name="Hibbett D.S."/>
        </authorList>
    </citation>
    <scope>NUCLEOTIDE SEQUENCE [LARGE SCALE GENOMIC DNA]</scope>
    <source>
        <strain evidence="2 3">DJM-731 SS1</strain>
    </source>
</reference>
<keyword evidence="3" id="KW-1185">Reference proteome</keyword>
<evidence type="ECO:0000313" key="3">
    <source>
        <dbReference type="Proteomes" id="UP000030653"/>
    </source>
</evidence>
<proteinExistence type="predicted"/>
<feature type="region of interest" description="Disordered" evidence="1">
    <location>
        <begin position="399"/>
        <end position="479"/>
    </location>
</feature>
<dbReference type="GO" id="GO:0004525">
    <property type="term" value="F:ribonuclease III activity"/>
    <property type="evidence" value="ECO:0007669"/>
    <property type="project" value="InterPro"/>
</dbReference>
<dbReference type="GeneID" id="63686384"/>
<feature type="compositionally biased region" description="Basic residues" evidence="1">
    <location>
        <begin position="445"/>
        <end position="457"/>
    </location>
</feature>
<dbReference type="GO" id="GO:0006396">
    <property type="term" value="P:RNA processing"/>
    <property type="evidence" value="ECO:0007669"/>
    <property type="project" value="InterPro"/>
</dbReference>
<dbReference type="OrthoDB" id="10579860at2759"/>
<feature type="compositionally biased region" description="Polar residues" evidence="1">
    <location>
        <begin position="399"/>
        <end position="411"/>
    </location>
</feature>